<reference evidence="1 2" key="1">
    <citation type="submission" date="2019-12" db="EMBL/GenBank/DDBJ databases">
        <title>Isolation and characterization of three novel carbon monoxide-oxidizing members of Halobacteria from salione crusts and soils.</title>
        <authorList>
            <person name="Myers M.R."/>
            <person name="King G.M."/>
        </authorList>
    </citation>
    <scope>NUCLEOTIDE SEQUENCE [LARGE SCALE GENOMIC DNA]</scope>
    <source>
        <strain evidence="1 2">WSH3</strain>
    </source>
</reference>
<evidence type="ECO:0000313" key="1">
    <source>
        <dbReference type="EMBL" id="MXR52539.1"/>
    </source>
</evidence>
<name>A0A6B0TH62_9EURY</name>
<dbReference type="InterPro" id="IPR024747">
    <property type="entry name" value="Pyridox_Oxase-rel"/>
</dbReference>
<dbReference type="Pfam" id="PF12900">
    <property type="entry name" value="Pyridox_ox_2"/>
    <property type="match status" value="1"/>
</dbReference>
<keyword evidence="2" id="KW-1185">Reference proteome</keyword>
<protein>
    <submittedName>
        <fullName evidence="1">Pyridoxamine 5'-phosphate oxidase family protein</fullName>
    </submittedName>
</protein>
<dbReference type="EMBL" id="WUUT01000005">
    <property type="protein sequence ID" value="MXR52539.1"/>
    <property type="molecule type" value="Genomic_DNA"/>
</dbReference>
<dbReference type="Gene3D" id="2.30.110.10">
    <property type="entry name" value="Electron Transport, Fmn-binding Protein, Chain A"/>
    <property type="match status" value="1"/>
</dbReference>
<gene>
    <name evidence="1" type="ORF">GRX03_13090</name>
</gene>
<dbReference type="AlphaFoldDB" id="A0A6B0TH62"/>
<dbReference type="RefSeq" id="WP_159764668.1">
    <property type="nucleotide sequence ID" value="NZ_WUUT01000005.1"/>
</dbReference>
<evidence type="ECO:0000313" key="2">
    <source>
        <dbReference type="Proteomes" id="UP000466535"/>
    </source>
</evidence>
<dbReference type="SUPFAM" id="SSF50475">
    <property type="entry name" value="FMN-binding split barrel"/>
    <property type="match status" value="1"/>
</dbReference>
<accession>A0A6B0TH62</accession>
<organism evidence="1 2">
    <name type="scientific">Halovenus carboxidivorans</name>
    <dbReference type="NCBI Taxonomy" id="2692199"/>
    <lineage>
        <taxon>Archaea</taxon>
        <taxon>Methanobacteriati</taxon>
        <taxon>Methanobacteriota</taxon>
        <taxon>Stenosarchaea group</taxon>
        <taxon>Halobacteria</taxon>
        <taxon>Halobacteriales</taxon>
        <taxon>Haloarculaceae</taxon>
        <taxon>Halovenus</taxon>
    </lineage>
</organism>
<comment type="caution">
    <text evidence="1">The sequence shown here is derived from an EMBL/GenBank/DDBJ whole genome shotgun (WGS) entry which is preliminary data.</text>
</comment>
<proteinExistence type="predicted"/>
<dbReference type="Proteomes" id="UP000466535">
    <property type="component" value="Unassembled WGS sequence"/>
</dbReference>
<dbReference type="OrthoDB" id="288110at2157"/>
<dbReference type="InterPro" id="IPR012349">
    <property type="entry name" value="Split_barrel_FMN-bd"/>
</dbReference>
<sequence>MTVSELEAYGMQWMDEESVDDCLSAQSTGVLGLPDEQAPYLLPLSYAFDGGDNLYFTYVLGESSRKGELTAQADLARFLVYEASSQFRWQSVLLTGRLDRVDEDQWSEIRHLLADAWQPNTLQTAATSGGVEVYEFEIRDRSGIEQDGLAPGFRENVDP</sequence>